<keyword evidence="9" id="KW-1185">Reference proteome</keyword>
<dbReference type="Pfam" id="PF00528">
    <property type="entry name" value="BPD_transp_1"/>
    <property type="match status" value="1"/>
</dbReference>
<accession>A0A081P066</accession>
<comment type="caution">
    <text evidence="8">The sequence shown here is derived from an EMBL/GenBank/DDBJ whole genome shotgun (WGS) entry which is preliminary data.</text>
</comment>
<keyword evidence="3 6" id="KW-0812">Transmembrane</keyword>
<feature type="transmembrane region" description="Helical" evidence="6">
    <location>
        <begin position="35"/>
        <end position="62"/>
    </location>
</feature>
<dbReference type="AlphaFoldDB" id="A0A081P066"/>
<name>A0A081P066_9BACL</name>
<feature type="transmembrane region" description="Helical" evidence="6">
    <location>
        <begin position="99"/>
        <end position="123"/>
    </location>
</feature>
<evidence type="ECO:0000256" key="3">
    <source>
        <dbReference type="ARBA" id="ARBA00022692"/>
    </source>
</evidence>
<evidence type="ECO:0000259" key="7">
    <source>
        <dbReference type="PROSITE" id="PS50928"/>
    </source>
</evidence>
<feature type="transmembrane region" description="Helical" evidence="6">
    <location>
        <begin position="135"/>
        <end position="155"/>
    </location>
</feature>
<sequence length="322" mass="36162">MAIQPKSAAWNAPGTGAAAKSGRSRLAKKLWADRYMYLLALPGMAFILLFDYVPMYGIVLAFQDYNPFAGVLHSDWVGFAHFERLFKHPDFWMVLRNTLVISFLNLALFFPTPIVLALLLNEVRIAFYKKTIQTIIYLPHFVSWVVICSLTVTLMNSEGLITQIVKGLGFEKVQLLLDQRLFWGIITVQSIWKEAGWGTIIFLAALAGINPELYEAARVDGATRWQQIRSITIPALMNTVVVLLLLRIGHIMSLSFDQLYMMGNPMVMQVAEVFDTYVFKAGVLQGNFSFAAAVGLFKSVVGLVMILGSNWLAKKTSDNYLF</sequence>
<dbReference type="PROSITE" id="PS50928">
    <property type="entry name" value="ABC_TM1"/>
    <property type="match status" value="1"/>
</dbReference>
<dbReference type="Gene3D" id="1.10.3720.10">
    <property type="entry name" value="MetI-like"/>
    <property type="match status" value="1"/>
</dbReference>
<evidence type="ECO:0000256" key="6">
    <source>
        <dbReference type="RuleBase" id="RU363032"/>
    </source>
</evidence>
<protein>
    <recommendedName>
        <fullName evidence="7">ABC transmembrane type-1 domain-containing protein</fullName>
    </recommendedName>
</protein>
<dbReference type="OrthoDB" id="2637002at2"/>
<dbReference type="CDD" id="cd06261">
    <property type="entry name" value="TM_PBP2"/>
    <property type="match status" value="1"/>
</dbReference>
<dbReference type="PANTHER" id="PTHR43496">
    <property type="entry name" value="PROTEIN LPLB"/>
    <property type="match status" value="1"/>
</dbReference>
<dbReference type="GO" id="GO:0005886">
    <property type="term" value="C:plasma membrane"/>
    <property type="evidence" value="ECO:0007669"/>
    <property type="project" value="UniProtKB-SubCell"/>
</dbReference>
<feature type="transmembrane region" description="Helical" evidence="6">
    <location>
        <begin position="288"/>
        <end position="313"/>
    </location>
</feature>
<evidence type="ECO:0000256" key="2">
    <source>
        <dbReference type="ARBA" id="ARBA00022448"/>
    </source>
</evidence>
<dbReference type="EMBL" id="JNVM01000017">
    <property type="protein sequence ID" value="KEQ24089.1"/>
    <property type="molecule type" value="Genomic_DNA"/>
</dbReference>
<evidence type="ECO:0000256" key="5">
    <source>
        <dbReference type="ARBA" id="ARBA00023136"/>
    </source>
</evidence>
<comment type="similarity">
    <text evidence="6">Belongs to the binding-protein-dependent transport system permease family.</text>
</comment>
<feature type="domain" description="ABC transmembrane type-1" evidence="7">
    <location>
        <begin position="95"/>
        <end position="309"/>
    </location>
</feature>
<feature type="transmembrane region" description="Helical" evidence="6">
    <location>
        <begin position="235"/>
        <end position="256"/>
    </location>
</feature>
<proteinExistence type="inferred from homology"/>
<dbReference type="Proteomes" id="UP000028123">
    <property type="component" value="Unassembled WGS sequence"/>
</dbReference>
<organism evidence="8 9">
    <name type="scientific">Paenibacillus tyrfis</name>
    <dbReference type="NCBI Taxonomy" id="1501230"/>
    <lineage>
        <taxon>Bacteria</taxon>
        <taxon>Bacillati</taxon>
        <taxon>Bacillota</taxon>
        <taxon>Bacilli</taxon>
        <taxon>Bacillales</taxon>
        <taxon>Paenibacillaceae</taxon>
        <taxon>Paenibacillus</taxon>
    </lineage>
</organism>
<keyword evidence="2 6" id="KW-0813">Transport</keyword>
<dbReference type="SUPFAM" id="SSF161098">
    <property type="entry name" value="MetI-like"/>
    <property type="match status" value="1"/>
</dbReference>
<keyword evidence="4 6" id="KW-1133">Transmembrane helix</keyword>
<reference evidence="8 9" key="1">
    <citation type="submission" date="2014-06" db="EMBL/GenBank/DDBJ databases">
        <title>Draft genome sequence of Paenibacillus sp. MSt1.</title>
        <authorList>
            <person name="Aw Y.K."/>
            <person name="Ong K.S."/>
            <person name="Gan H.M."/>
            <person name="Lee S.M."/>
        </authorList>
    </citation>
    <scope>NUCLEOTIDE SEQUENCE [LARGE SCALE GENOMIC DNA]</scope>
    <source>
        <strain evidence="8 9">MSt1</strain>
    </source>
</reference>
<evidence type="ECO:0000256" key="4">
    <source>
        <dbReference type="ARBA" id="ARBA00022989"/>
    </source>
</evidence>
<keyword evidence="5 6" id="KW-0472">Membrane</keyword>
<dbReference type="PANTHER" id="PTHR43496:SF1">
    <property type="entry name" value="POLYGALACTURONAN_RHAMNOGALACTURONAN TRANSPORT SYSTEM PERMEASE PROTEIN YTEP"/>
    <property type="match status" value="1"/>
</dbReference>
<gene>
    <name evidence="8" type="ORF">ET33_10275</name>
</gene>
<evidence type="ECO:0000256" key="1">
    <source>
        <dbReference type="ARBA" id="ARBA00004141"/>
    </source>
</evidence>
<evidence type="ECO:0000313" key="8">
    <source>
        <dbReference type="EMBL" id="KEQ24089.1"/>
    </source>
</evidence>
<feature type="transmembrane region" description="Helical" evidence="6">
    <location>
        <begin position="195"/>
        <end position="214"/>
    </location>
</feature>
<dbReference type="eggNOG" id="COG4209">
    <property type="taxonomic scope" value="Bacteria"/>
</dbReference>
<evidence type="ECO:0000313" key="9">
    <source>
        <dbReference type="Proteomes" id="UP000028123"/>
    </source>
</evidence>
<dbReference type="RefSeq" id="WP_036686248.1">
    <property type="nucleotide sequence ID" value="NZ_FYEP01000002.1"/>
</dbReference>
<comment type="subcellular location">
    <subcellularLocation>
        <location evidence="6">Cell membrane</location>
        <topology evidence="6">Multi-pass membrane protein</topology>
    </subcellularLocation>
    <subcellularLocation>
        <location evidence="1">Membrane</location>
        <topology evidence="1">Multi-pass membrane protein</topology>
    </subcellularLocation>
</comment>
<dbReference type="GO" id="GO:0055085">
    <property type="term" value="P:transmembrane transport"/>
    <property type="evidence" value="ECO:0007669"/>
    <property type="project" value="InterPro"/>
</dbReference>
<dbReference type="InterPro" id="IPR000515">
    <property type="entry name" value="MetI-like"/>
</dbReference>
<dbReference type="InterPro" id="IPR035906">
    <property type="entry name" value="MetI-like_sf"/>
</dbReference>